<dbReference type="EMBL" id="JBDJPC010000010">
    <property type="protein sequence ID" value="KAL1490134.1"/>
    <property type="molecule type" value="Genomic_DNA"/>
</dbReference>
<reference evidence="2 3" key="1">
    <citation type="submission" date="2024-05" db="EMBL/GenBank/DDBJ databases">
        <title>Genetic variation in Jamaican populations of the coffee berry borer (Hypothenemus hampei).</title>
        <authorList>
            <person name="Errbii M."/>
            <person name="Myrie A."/>
        </authorList>
    </citation>
    <scope>NUCLEOTIDE SEQUENCE [LARGE SCALE GENOMIC DNA]</scope>
    <source>
        <strain evidence="2">JA-Hopewell-2020-01-JO</strain>
        <tissue evidence="2">Whole body</tissue>
    </source>
</reference>
<sequence>MSEFAFRNKNIDQSIVVCKMRNEGRGTGSEEANGRSEWRKVGKPRQKKFNDTLIVSKNEGESFADAVRWIKKGINLDNMKIKVKSVGETTNGKIRITTQTKEKGLTDTLAEEIRSKTKLKVETIAKTKTMLVKDVSPEATKEHIQEAIIGCLKEAVSGDKFRINVTGGGGTGYTRTKLAFVSSMEQIINELLEKEKVRIMWNTCWLEALTRSPRQVPKIRTFCRELPKSGRGDN</sequence>
<feature type="region of interest" description="Disordered" evidence="1">
    <location>
        <begin position="24"/>
        <end position="44"/>
    </location>
</feature>
<evidence type="ECO:0000313" key="3">
    <source>
        <dbReference type="Proteomes" id="UP001566132"/>
    </source>
</evidence>
<dbReference type="AlphaFoldDB" id="A0ABD1E627"/>
<gene>
    <name evidence="2" type="ORF">ABEB36_012874</name>
</gene>
<accession>A0ABD1E627</accession>
<protein>
    <submittedName>
        <fullName evidence="2">Uncharacterized protein</fullName>
    </submittedName>
</protein>
<dbReference type="Proteomes" id="UP001566132">
    <property type="component" value="Unassembled WGS sequence"/>
</dbReference>
<organism evidence="2 3">
    <name type="scientific">Hypothenemus hampei</name>
    <name type="common">Coffee berry borer</name>
    <dbReference type="NCBI Taxonomy" id="57062"/>
    <lineage>
        <taxon>Eukaryota</taxon>
        <taxon>Metazoa</taxon>
        <taxon>Ecdysozoa</taxon>
        <taxon>Arthropoda</taxon>
        <taxon>Hexapoda</taxon>
        <taxon>Insecta</taxon>
        <taxon>Pterygota</taxon>
        <taxon>Neoptera</taxon>
        <taxon>Endopterygota</taxon>
        <taxon>Coleoptera</taxon>
        <taxon>Polyphaga</taxon>
        <taxon>Cucujiformia</taxon>
        <taxon>Curculionidae</taxon>
        <taxon>Scolytinae</taxon>
        <taxon>Hypothenemus</taxon>
    </lineage>
</organism>
<name>A0ABD1E627_HYPHA</name>
<evidence type="ECO:0000256" key="1">
    <source>
        <dbReference type="SAM" id="MobiDB-lite"/>
    </source>
</evidence>
<evidence type="ECO:0000313" key="2">
    <source>
        <dbReference type="EMBL" id="KAL1490134.1"/>
    </source>
</evidence>
<proteinExistence type="predicted"/>
<keyword evidence="3" id="KW-1185">Reference proteome</keyword>
<comment type="caution">
    <text evidence="2">The sequence shown here is derived from an EMBL/GenBank/DDBJ whole genome shotgun (WGS) entry which is preliminary data.</text>
</comment>